<sequence length="354" mass="39332">MNKKALWIIGAQIILVLILIWAIVFLGRDEYESSQRDTEEEVDGPLRVADQNGLQVVQLNLATQKNSGIHVQPLKAYDYHGNIKVLGSVISIQTLVDYNSQYQLLKSQLALAESVLPNHQLQYQRYKQLNEDDKNVSDKAVQEAQALLINDQTQIKATQAQLKALTDTIIAQWGQPLAMLVTHHPASGPLHDLLLQKKVLVQVSFPLSYQVPAAHSSLYISPIQGEVAPIKADYVSQSIQTDISNIGKTYFYSASADFLRVGMRVNVVPVESSSATIKGVIVPNQAIAWHGGMAWIYVKTKPDTFLRKPVASDIELDNGWFDSSLSPGTEVVTRGAQLLLSEEFKFQIKNENED</sequence>
<dbReference type="EMBL" id="CP040946">
    <property type="protein sequence ID" value="QDC44107.1"/>
    <property type="molecule type" value="Genomic_DNA"/>
</dbReference>
<dbReference type="KEGG" id="mmec:FIU01_05925"/>
<keyword evidence="1" id="KW-0472">Membrane</keyword>
<dbReference type="AlphaFoldDB" id="A0A5B8CS67"/>
<keyword evidence="1" id="KW-1133">Transmembrane helix</keyword>
<organism evidence="2 3">
    <name type="scientific">Methylophilus medardicus</name>
    <dbReference type="NCBI Taxonomy" id="2588534"/>
    <lineage>
        <taxon>Bacteria</taxon>
        <taxon>Pseudomonadati</taxon>
        <taxon>Pseudomonadota</taxon>
        <taxon>Betaproteobacteria</taxon>
        <taxon>Nitrosomonadales</taxon>
        <taxon>Methylophilaceae</taxon>
        <taxon>Methylophilus</taxon>
    </lineage>
</organism>
<feature type="transmembrane region" description="Helical" evidence="1">
    <location>
        <begin position="6"/>
        <end position="26"/>
    </location>
</feature>
<evidence type="ECO:0000313" key="2">
    <source>
        <dbReference type="EMBL" id="QDC44107.1"/>
    </source>
</evidence>
<proteinExistence type="predicted"/>
<dbReference type="Gene3D" id="2.40.420.20">
    <property type="match status" value="1"/>
</dbReference>
<reference evidence="3" key="1">
    <citation type="journal article" date="2019" name="ISME J.">
        <title>Evolution in action: habitat transition from sediment to the pelagial leads to genome streamlining in Methylophilaceae.</title>
        <authorList>
            <person name="Salcher M."/>
            <person name="Schaefle D."/>
            <person name="Kaspar M."/>
            <person name="Neuenschwander S.M."/>
            <person name="Ghai R."/>
        </authorList>
    </citation>
    <scope>NUCLEOTIDE SEQUENCE [LARGE SCALE GENOMIC DNA]</scope>
    <source>
        <strain evidence="3">MMS-M-51</strain>
    </source>
</reference>
<dbReference type="Proteomes" id="UP000311008">
    <property type="component" value="Chromosome"/>
</dbReference>
<evidence type="ECO:0000256" key="1">
    <source>
        <dbReference type="SAM" id="Phobius"/>
    </source>
</evidence>
<accession>A0A5B8CS67</accession>
<keyword evidence="3" id="KW-1185">Reference proteome</keyword>
<dbReference type="OrthoDB" id="7059230at2"/>
<gene>
    <name evidence="2" type="ORF">FIU01_05925</name>
</gene>
<name>A0A5B8CS67_9PROT</name>
<evidence type="ECO:0000313" key="3">
    <source>
        <dbReference type="Proteomes" id="UP000311008"/>
    </source>
</evidence>
<protein>
    <recommendedName>
        <fullName evidence="4">Efflux RND transporter periplasmic adaptor subunit</fullName>
    </recommendedName>
</protein>
<dbReference type="RefSeq" id="WP_140003444.1">
    <property type="nucleotide sequence ID" value="NZ_CP040946.1"/>
</dbReference>
<evidence type="ECO:0008006" key="4">
    <source>
        <dbReference type="Google" id="ProtNLM"/>
    </source>
</evidence>
<keyword evidence="1" id="KW-0812">Transmembrane</keyword>